<keyword evidence="2" id="KW-0547">Nucleotide-binding</keyword>
<dbReference type="PROSITE" id="PS50893">
    <property type="entry name" value="ABC_TRANSPORTER_2"/>
    <property type="match status" value="1"/>
</dbReference>
<dbReference type="GO" id="GO:0015192">
    <property type="term" value="F:L-phenylalanine transmembrane transporter activity"/>
    <property type="evidence" value="ECO:0007669"/>
    <property type="project" value="TreeGrafter"/>
</dbReference>
<dbReference type="PANTHER" id="PTHR45772">
    <property type="entry name" value="CONSERVED COMPONENT OF ABC TRANSPORTER FOR NATURAL AMINO ACIDS-RELATED"/>
    <property type="match status" value="1"/>
</dbReference>
<proteinExistence type="predicted"/>
<evidence type="ECO:0000256" key="3">
    <source>
        <dbReference type="ARBA" id="ARBA00022840"/>
    </source>
</evidence>
<feature type="domain" description="ABC transporter" evidence="4">
    <location>
        <begin position="5"/>
        <end position="240"/>
    </location>
</feature>
<dbReference type="GO" id="GO:0005886">
    <property type="term" value="C:plasma membrane"/>
    <property type="evidence" value="ECO:0007669"/>
    <property type="project" value="TreeGrafter"/>
</dbReference>
<reference evidence="6" key="1">
    <citation type="submission" date="2020-05" db="EMBL/GenBank/DDBJ databases">
        <authorList>
            <person name="Chiriac C."/>
            <person name="Salcher M."/>
            <person name="Ghai R."/>
            <person name="Kavagutti S V."/>
        </authorList>
    </citation>
    <scope>NUCLEOTIDE SEQUENCE</scope>
</reference>
<evidence type="ECO:0000256" key="2">
    <source>
        <dbReference type="ARBA" id="ARBA00022741"/>
    </source>
</evidence>
<dbReference type="GO" id="GO:0042941">
    <property type="term" value="P:D-alanine transmembrane transport"/>
    <property type="evidence" value="ECO:0007669"/>
    <property type="project" value="TreeGrafter"/>
</dbReference>
<dbReference type="EMBL" id="CAFAAP010000140">
    <property type="protein sequence ID" value="CAB4808421.1"/>
    <property type="molecule type" value="Genomic_DNA"/>
</dbReference>
<dbReference type="InterPro" id="IPR027417">
    <property type="entry name" value="P-loop_NTPase"/>
</dbReference>
<evidence type="ECO:0000313" key="5">
    <source>
        <dbReference type="EMBL" id="CAB4808421.1"/>
    </source>
</evidence>
<gene>
    <name evidence="5" type="ORF">UFOPK3026_00949</name>
    <name evidence="6" type="ORF">UFOPK4020_00555</name>
</gene>
<dbReference type="InterPro" id="IPR003593">
    <property type="entry name" value="AAA+_ATPase"/>
</dbReference>
<dbReference type="Pfam" id="PF00005">
    <property type="entry name" value="ABC_tran"/>
    <property type="match status" value="1"/>
</dbReference>
<accession>A0A6J7NTC2</accession>
<dbReference type="GO" id="GO:0015808">
    <property type="term" value="P:L-alanine transport"/>
    <property type="evidence" value="ECO:0007669"/>
    <property type="project" value="TreeGrafter"/>
</dbReference>
<dbReference type="SMART" id="SM00382">
    <property type="entry name" value="AAA"/>
    <property type="match status" value="1"/>
</dbReference>
<sequence length="241" mass="25664">MTELLELVGVSKQFGTLTVLENLNVAIKSGSALGVVGPNGAGKTTMLNILSGDLAPSNGSVLFEGADVTSVPSHQRSRKGIGRTSQIPRPFEGLTVYENILVGATFGRGKSRKSKTINQACGFALETTGMTSKANVVAGRLTLLERKRLELARALAIEPSVLLLDEIAGGLTEMEVHDLVATIKLIRATGITLIWIEHIVHALLEVVDQLLAIDYGRMLMCGDPKSVMASPEVQSIYLGNE</sequence>
<protein>
    <submittedName>
        <fullName evidence="6">Unannotated protein</fullName>
    </submittedName>
</protein>
<evidence type="ECO:0000259" key="4">
    <source>
        <dbReference type="PROSITE" id="PS50893"/>
    </source>
</evidence>
<dbReference type="Gene3D" id="3.40.50.300">
    <property type="entry name" value="P-loop containing nucleotide triphosphate hydrolases"/>
    <property type="match status" value="1"/>
</dbReference>
<dbReference type="SUPFAM" id="SSF52540">
    <property type="entry name" value="P-loop containing nucleoside triphosphate hydrolases"/>
    <property type="match status" value="1"/>
</dbReference>
<dbReference type="AlphaFoldDB" id="A0A6J7NTC2"/>
<dbReference type="InterPro" id="IPR003439">
    <property type="entry name" value="ABC_transporter-like_ATP-bd"/>
</dbReference>
<dbReference type="GO" id="GO:0016887">
    <property type="term" value="F:ATP hydrolysis activity"/>
    <property type="evidence" value="ECO:0007669"/>
    <property type="project" value="InterPro"/>
</dbReference>
<evidence type="ECO:0000256" key="1">
    <source>
        <dbReference type="ARBA" id="ARBA00022448"/>
    </source>
</evidence>
<evidence type="ECO:0000313" key="6">
    <source>
        <dbReference type="EMBL" id="CAB4996316.1"/>
    </source>
</evidence>
<dbReference type="GO" id="GO:1903806">
    <property type="term" value="P:L-isoleucine import across plasma membrane"/>
    <property type="evidence" value="ECO:0007669"/>
    <property type="project" value="TreeGrafter"/>
</dbReference>
<name>A0A6J7NTC2_9ZZZZ</name>
<keyword evidence="3" id="KW-0067">ATP-binding</keyword>
<dbReference type="GO" id="GO:1903805">
    <property type="term" value="P:L-valine import across plasma membrane"/>
    <property type="evidence" value="ECO:0007669"/>
    <property type="project" value="TreeGrafter"/>
</dbReference>
<organism evidence="6">
    <name type="scientific">freshwater metagenome</name>
    <dbReference type="NCBI Taxonomy" id="449393"/>
    <lineage>
        <taxon>unclassified sequences</taxon>
        <taxon>metagenomes</taxon>
        <taxon>ecological metagenomes</taxon>
    </lineage>
</organism>
<dbReference type="GO" id="GO:0005524">
    <property type="term" value="F:ATP binding"/>
    <property type="evidence" value="ECO:0007669"/>
    <property type="project" value="UniProtKB-KW"/>
</dbReference>
<dbReference type="GO" id="GO:0015188">
    <property type="term" value="F:L-isoleucine transmembrane transporter activity"/>
    <property type="evidence" value="ECO:0007669"/>
    <property type="project" value="TreeGrafter"/>
</dbReference>
<keyword evidence="1" id="KW-0813">Transport</keyword>
<dbReference type="InterPro" id="IPR051120">
    <property type="entry name" value="ABC_AA/LPS_Transport"/>
</dbReference>
<dbReference type="PANTHER" id="PTHR45772:SF7">
    <property type="entry name" value="AMINO ACID ABC TRANSPORTER ATP-BINDING PROTEIN"/>
    <property type="match status" value="1"/>
</dbReference>
<dbReference type="GO" id="GO:0005304">
    <property type="term" value="F:L-valine transmembrane transporter activity"/>
    <property type="evidence" value="ECO:0007669"/>
    <property type="project" value="TreeGrafter"/>
</dbReference>
<dbReference type="EMBL" id="CAFBOV010000086">
    <property type="protein sequence ID" value="CAB4996316.1"/>
    <property type="molecule type" value="Genomic_DNA"/>
</dbReference>